<dbReference type="EMBL" id="MN740969">
    <property type="protein sequence ID" value="QHU20510.1"/>
    <property type="molecule type" value="Genomic_DNA"/>
</dbReference>
<proteinExistence type="predicted"/>
<protein>
    <recommendedName>
        <fullName evidence="2">S1 motif domain-containing protein</fullName>
    </recommendedName>
</protein>
<accession>A0A6C0KUX1</accession>
<reference evidence="1" key="1">
    <citation type="journal article" date="2020" name="Nature">
        <title>Giant virus diversity and host interactions through global metagenomics.</title>
        <authorList>
            <person name="Schulz F."/>
            <person name="Roux S."/>
            <person name="Paez-Espino D."/>
            <person name="Jungbluth S."/>
            <person name="Walsh D.A."/>
            <person name="Denef V.J."/>
            <person name="McMahon K.D."/>
            <person name="Konstantinidis K.T."/>
            <person name="Eloe-Fadrosh E.A."/>
            <person name="Kyrpides N.C."/>
            <person name="Woyke T."/>
        </authorList>
    </citation>
    <scope>NUCLEOTIDE SEQUENCE</scope>
    <source>
        <strain evidence="1">GVMAG-S-3300013093-109</strain>
    </source>
</reference>
<dbReference type="AlphaFoldDB" id="A0A6C0KUX1"/>
<evidence type="ECO:0008006" key="2">
    <source>
        <dbReference type="Google" id="ProtNLM"/>
    </source>
</evidence>
<sequence>MESTAFFEKKISITPSDFNEVKSTQSVEVLLLRKAQQSVEGKCSEQGYVLPGSVKLISRSMGYFESARFTGDAIYYVKLEARIIYPVDGIKITGEVTRKNKMGLYVNYNDAIHIQVPRDLHLGSQEYDQVEVGDHILVELKRSKFAINDAYILASGLYVETMQSNRPVQDDFAEEEDEEEYSLQSPMVSMRSAPKRVELNDELDPTLLAAMKELPNDELLHEYKQARSTNDQQAYRDALLRIIQEKGLSAE</sequence>
<organism evidence="1">
    <name type="scientific">viral metagenome</name>
    <dbReference type="NCBI Taxonomy" id="1070528"/>
    <lineage>
        <taxon>unclassified sequences</taxon>
        <taxon>metagenomes</taxon>
        <taxon>organismal metagenomes</taxon>
    </lineage>
</organism>
<evidence type="ECO:0000313" key="1">
    <source>
        <dbReference type="EMBL" id="QHU20510.1"/>
    </source>
</evidence>
<name>A0A6C0KUX1_9ZZZZ</name>